<evidence type="ECO:0000313" key="3">
    <source>
        <dbReference type="Proteomes" id="UP000078492"/>
    </source>
</evidence>
<protein>
    <submittedName>
        <fullName evidence="2">Uncharacterized protein</fullName>
    </submittedName>
</protein>
<dbReference type="Proteomes" id="UP000078492">
    <property type="component" value="Unassembled WGS sequence"/>
</dbReference>
<feature type="region of interest" description="Disordered" evidence="1">
    <location>
        <begin position="24"/>
        <end position="54"/>
    </location>
</feature>
<proteinExistence type="predicted"/>
<gene>
    <name evidence="2" type="ORF">ALC57_12271</name>
</gene>
<accession>A0A151J125</accession>
<sequence>MTSGLPFAENNLSRRDQNPLTCYTRQTNSSFIPGTVSPNQRQSRYPPRESAYPGIYGTKAVRSARARSRSCTAPARVLSAGVLRPGVNLGHICTAHPRVVVGSWKARARIRLRERERNG</sequence>
<evidence type="ECO:0000313" key="2">
    <source>
        <dbReference type="EMBL" id="KYN15486.1"/>
    </source>
</evidence>
<organism evidence="2 3">
    <name type="scientific">Trachymyrmex cornetzi</name>
    <dbReference type="NCBI Taxonomy" id="471704"/>
    <lineage>
        <taxon>Eukaryota</taxon>
        <taxon>Metazoa</taxon>
        <taxon>Ecdysozoa</taxon>
        <taxon>Arthropoda</taxon>
        <taxon>Hexapoda</taxon>
        <taxon>Insecta</taxon>
        <taxon>Pterygota</taxon>
        <taxon>Neoptera</taxon>
        <taxon>Endopterygota</taxon>
        <taxon>Hymenoptera</taxon>
        <taxon>Apocrita</taxon>
        <taxon>Aculeata</taxon>
        <taxon>Formicoidea</taxon>
        <taxon>Formicidae</taxon>
        <taxon>Myrmicinae</taxon>
        <taxon>Trachymyrmex</taxon>
    </lineage>
</organism>
<keyword evidence="3" id="KW-1185">Reference proteome</keyword>
<name>A0A151J125_9HYME</name>
<dbReference type="EMBL" id="KQ980575">
    <property type="protein sequence ID" value="KYN15486.1"/>
    <property type="molecule type" value="Genomic_DNA"/>
</dbReference>
<evidence type="ECO:0000256" key="1">
    <source>
        <dbReference type="SAM" id="MobiDB-lite"/>
    </source>
</evidence>
<dbReference type="AlphaFoldDB" id="A0A151J125"/>
<feature type="compositionally biased region" description="Polar residues" evidence="1">
    <location>
        <begin position="24"/>
        <end position="43"/>
    </location>
</feature>
<reference evidence="2 3" key="1">
    <citation type="submission" date="2015-09" db="EMBL/GenBank/DDBJ databases">
        <title>Trachymyrmex cornetzi WGS genome.</title>
        <authorList>
            <person name="Nygaard S."/>
            <person name="Hu H."/>
            <person name="Boomsma J."/>
            <person name="Zhang G."/>
        </authorList>
    </citation>
    <scope>NUCLEOTIDE SEQUENCE [LARGE SCALE GENOMIC DNA]</scope>
    <source>
        <strain evidence="2">Tcor2-1</strain>
        <tissue evidence="2">Whole body</tissue>
    </source>
</reference>